<accession>E7QU76</accession>
<dbReference type="RefSeq" id="WP_007979985.1">
    <property type="nucleotide sequence ID" value="NZ_AEMG01000009.1"/>
</dbReference>
<feature type="transmembrane region" description="Helical" evidence="1">
    <location>
        <begin position="20"/>
        <end position="52"/>
    </location>
</feature>
<evidence type="ECO:0000313" key="2">
    <source>
        <dbReference type="EMBL" id="EFW92155.1"/>
    </source>
</evidence>
<evidence type="ECO:0000256" key="1">
    <source>
        <dbReference type="SAM" id="Phobius"/>
    </source>
</evidence>
<reference evidence="5" key="3">
    <citation type="submission" date="2016-11" db="EMBL/GenBank/DDBJ databases">
        <authorList>
            <person name="Varghese N."/>
            <person name="Submissions S."/>
        </authorList>
    </citation>
    <scope>NUCLEOTIDE SEQUENCE [LARGE SCALE GENOMIC DNA]</scope>
    <source>
        <strain evidence="5">DX253</strain>
    </source>
</reference>
<dbReference type="InterPro" id="IPR055941">
    <property type="entry name" value="DUF7519"/>
</dbReference>
<dbReference type="AlphaFoldDB" id="E7QU76"/>
<evidence type="ECO:0000313" key="4">
    <source>
        <dbReference type="Proteomes" id="UP000003751"/>
    </source>
</evidence>
<dbReference type="Proteomes" id="UP000003751">
    <property type="component" value="Unassembled WGS sequence"/>
</dbReference>
<keyword evidence="1" id="KW-0812">Transmembrane</keyword>
<protein>
    <submittedName>
        <fullName evidence="2">Uncharacterized protein</fullName>
    </submittedName>
</protein>
<dbReference type="PATRIC" id="fig|797209.4.peg.2321"/>
<dbReference type="STRING" id="797209.GCA_000376445_02435"/>
<feature type="transmembrane region" description="Helical" evidence="1">
    <location>
        <begin position="123"/>
        <end position="143"/>
    </location>
</feature>
<dbReference type="Pfam" id="PF24363">
    <property type="entry name" value="DUF7519"/>
    <property type="match status" value="1"/>
</dbReference>
<keyword evidence="1" id="KW-1133">Transmembrane helix</keyword>
<feature type="transmembrane region" description="Helical" evidence="1">
    <location>
        <begin position="149"/>
        <end position="166"/>
    </location>
</feature>
<name>E7QU76_HALPU</name>
<dbReference type="EMBL" id="FRAN01000003">
    <property type="protein sequence ID" value="SHK90399.1"/>
    <property type="molecule type" value="Genomic_DNA"/>
</dbReference>
<gene>
    <name evidence="3" type="ORF">SAMN05444342_2567</name>
    <name evidence="2" type="ORF">ZOD2009_11780</name>
</gene>
<feature type="transmembrane region" description="Helical" evidence="1">
    <location>
        <begin position="59"/>
        <end position="77"/>
    </location>
</feature>
<keyword evidence="1" id="KW-0472">Membrane</keyword>
<dbReference type="EMBL" id="AEMG01000009">
    <property type="protein sequence ID" value="EFW92155.1"/>
    <property type="molecule type" value="Genomic_DNA"/>
</dbReference>
<organism evidence="2 4">
    <name type="scientific">Haladaptatus paucihalophilus DX253</name>
    <dbReference type="NCBI Taxonomy" id="797209"/>
    <lineage>
        <taxon>Archaea</taxon>
        <taxon>Methanobacteriati</taxon>
        <taxon>Methanobacteriota</taxon>
        <taxon>Stenosarchaea group</taxon>
        <taxon>Halobacteria</taxon>
        <taxon>Halobacteriales</taxon>
        <taxon>Haladaptataceae</taxon>
        <taxon>Haladaptatus</taxon>
    </lineage>
</organism>
<evidence type="ECO:0000313" key="3">
    <source>
        <dbReference type="EMBL" id="SHK90399.1"/>
    </source>
</evidence>
<reference evidence="3" key="2">
    <citation type="submission" date="2016-11" db="EMBL/GenBank/DDBJ databases">
        <authorList>
            <person name="Jaros S."/>
            <person name="Januszkiewicz K."/>
            <person name="Wedrychowicz H."/>
        </authorList>
    </citation>
    <scope>NUCLEOTIDE SEQUENCE [LARGE SCALE GENOMIC DNA]</scope>
    <source>
        <strain evidence="3">DX253</strain>
    </source>
</reference>
<dbReference type="eggNOG" id="arCOG09144">
    <property type="taxonomic scope" value="Archaea"/>
</dbReference>
<dbReference type="Proteomes" id="UP000184203">
    <property type="component" value="Unassembled WGS sequence"/>
</dbReference>
<keyword evidence="5" id="KW-1185">Reference proteome</keyword>
<sequence>MIRNPGLADGTPPLSSSAVTLLSAFAVLFLTAISVYTLTAGVFGLLFLLVGLVRGSSGVFSLGIALLFVAVVVAGLLGMSPLFLLLAGFFTVLSWDVGHTGFGIREEMGRGVSTLRIELVRSASSLVVLSVGAAIGYAVFRTATGEQSLLALVALLVGAVALLIALQE</sequence>
<reference evidence="2 4" key="1">
    <citation type="journal article" date="2014" name="ISME J.">
        <title>Trehalose/2-sulfotrehalose biosynthesis and glycine-betaine uptake are widely spread mechanisms for osmoadaptation in the Halobacteriales.</title>
        <authorList>
            <person name="Youssef N.H."/>
            <person name="Savage-Ashlock K.N."/>
            <person name="McCully A.L."/>
            <person name="Luedtke B."/>
            <person name="Shaw E.I."/>
            <person name="Hoff W.D."/>
            <person name="Elshahed M.S."/>
        </authorList>
    </citation>
    <scope>NUCLEOTIDE SEQUENCE [LARGE SCALE GENOMIC DNA]</scope>
    <source>
        <strain evidence="2 4">DX253</strain>
    </source>
</reference>
<feature type="transmembrane region" description="Helical" evidence="1">
    <location>
        <begin position="83"/>
        <end position="102"/>
    </location>
</feature>
<proteinExistence type="predicted"/>
<evidence type="ECO:0000313" key="5">
    <source>
        <dbReference type="Proteomes" id="UP000184203"/>
    </source>
</evidence>